<dbReference type="InterPro" id="IPR000436">
    <property type="entry name" value="Sushi_SCR_CCP_dom"/>
</dbReference>
<dbReference type="InterPro" id="IPR000742">
    <property type="entry name" value="EGF"/>
</dbReference>
<dbReference type="InterPro" id="IPR026823">
    <property type="entry name" value="cEGF"/>
</dbReference>
<evidence type="ECO:0000256" key="7">
    <source>
        <dbReference type="ARBA" id="ARBA00023180"/>
    </source>
</evidence>
<dbReference type="Pfam" id="PF14670">
    <property type="entry name" value="FXa_inhibition"/>
    <property type="match status" value="1"/>
</dbReference>
<evidence type="ECO:0000259" key="12">
    <source>
        <dbReference type="PROSITE" id="PS50923"/>
    </source>
</evidence>
<dbReference type="EMBL" id="JAPWTK010000284">
    <property type="protein sequence ID" value="KAJ8943587.1"/>
    <property type="molecule type" value="Genomic_DNA"/>
</dbReference>
<feature type="domain" description="EGF-like" evidence="10">
    <location>
        <begin position="144"/>
        <end position="184"/>
    </location>
</feature>
<reference evidence="13" key="1">
    <citation type="journal article" date="2023" name="Insect Mol. Biol.">
        <title>Genome sequencing provides insights into the evolution of gene families encoding plant cell wall-degrading enzymes in longhorned beetles.</title>
        <authorList>
            <person name="Shin N.R."/>
            <person name="Okamura Y."/>
            <person name="Kirsch R."/>
            <person name="Pauchet Y."/>
        </authorList>
    </citation>
    <scope>NUCLEOTIDE SEQUENCE</scope>
    <source>
        <strain evidence="13">AMC_N1</strain>
    </source>
</reference>
<evidence type="ECO:0000256" key="3">
    <source>
        <dbReference type="ARBA" id="ARBA00022536"/>
    </source>
</evidence>
<dbReference type="GO" id="GO:0005576">
    <property type="term" value="C:extracellular region"/>
    <property type="evidence" value="ECO:0007669"/>
    <property type="project" value="UniProtKB-SubCell"/>
</dbReference>
<dbReference type="InterPro" id="IPR035976">
    <property type="entry name" value="Sushi/SCR/CCP_sf"/>
</dbReference>
<keyword evidence="2" id="KW-0964">Secreted</keyword>
<feature type="domain" description="HYR" evidence="11">
    <location>
        <begin position="298"/>
        <end position="382"/>
    </location>
</feature>
<dbReference type="FunFam" id="2.10.25.10:FF:000037">
    <property type="entry name" value="Signal peptide, CUB domain and EGF-like domain-containing 2"/>
    <property type="match status" value="2"/>
</dbReference>
<dbReference type="SUPFAM" id="SSF57196">
    <property type="entry name" value="EGF/Laminin"/>
    <property type="match status" value="1"/>
</dbReference>
<evidence type="ECO:0000313" key="13">
    <source>
        <dbReference type="EMBL" id="KAJ8943587.1"/>
    </source>
</evidence>
<comment type="subcellular location">
    <subcellularLocation>
        <location evidence="1">Secreted</location>
    </subcellularLocation>
</comment>
<dbReference type="SUPFAM" id="SSF57184">
    <property type="entry name" value="Growth factor receptor domain"/>
    <property type="match status" value="1"/>
</dbReference>
<feature type="non-terminal residue" evidence="13">
    <location>
        <position position="1"/>
    </location>
</feature>
<feature type="domain" description="Sushi" evidence="12">
    <location>
        <begin position="238"/>
        <end position="299"/>
    </location>
</feature>
<dbReference type="SMART" id="SM00032">
    <property type="entry name" value="CCP"/>
    <property type="match status" value="1"/>
</dbReference>
<keyword evidence="7" id="KW-0325">Glycoprotein</keyword>
<keyword evidence="3 8" id="KW-0245">EGF-like domain</keyword>
<dbReference type="PROSITE" id="PS50026">
    <property type="entry name" value="EGF_3"/>
    <property type="match status" value="1"/>
</dbReference>
<dbReference type="InterPro" id="IPR049883">
    <property type="entry name" value="NOTCH1_EGF-like"/>
</dbReference>
<dbReference type="PANTHER" id="PTHR47333:SF4">
    <property type="entry name" value="EGF-LIKE DOMAIN-CONTAINING PROTEIN"/>
    <property type="match status" value="1"/>
</dbReference>
<gene>
    <name evidence="13" type="ORF">NQ318_006589</name>
</gene>
<proteinExistence type="predicted"/>
<dbReference type="AlphaFoldDB" id="A0AAV8XWW7"/>
<keyword evidence="4" id="KW-0732">Signal</keyword>
<dbReference type="Gene3D" id="2.10.70.10">
    <property type="entry name" value="Complement Module, domain 1"/>
    <property type="match status" value="1"/>
</dbReference>
<dbReference type="InterPro" id="IPR001881">
    <property type="entry name" value="EGF-like_Ca-bd_dom"/>
</dbReference>
<dbReference type="PROSITE" id="PS50923">
    <property type="entry name" value="SUSHI"/>
    <property type="match status" value="1"/>
</dbReference>
<comment type="caution">
    <text evidence="13">The sequence shown here is derived from an EMBL/GenBank/DDBJ whole genome shotgun (WGS) entry which is preliminary data.</text>
</comment>
<dbReference type="SMART" id="SM00181">
    <property type="entry name" value="EGF"/>
    <property type="match status" value="4"/>
</dbReference>
<dbReference type="Pfam" id="PF00084">
    <property type="entry name" value="Sushi"/>
    <property type="match status" value="1"/>
</dbReference>
<evidence type="ECO:0000259" key="10">
    <source>
        <dbReference type="PROSITE" id="PS50026"/>
    </source>
</evidence>
<keyword evidence="6 9" id="KW-1015">Disulfide bond</keyword>
<dbReference type="Pfam" id="PF07645">
    <property type="entry name" value="EGF_CA"/>
    <property type="match status" value="2"/>
</dbReference>
<dbReference type="InterPro" id="IPR003410">
    <property type="entry name" value="HYR_dom"/>
</dbReference>
<dbReference type="InterPro" id="IPR052080">
    <property type="entry name" value="vWF_C/EGF_Fibrillin"/>
</dbReference>
<name>A0AAV8XWW7_9CUCU</name>
<evidence type="ECO:0000313" key="14">
    <source>
        <dbReference type="Proteomes" id="UP001162162"/>
    </source>
</evidence>
<organism evidence="13 14">
    <name type="scientific">Aromia moschata</name>
    <dbReference type="NCBI Taxonomy" id="1265417"/>
    <lineage>
        <taxon>Eukaryota</taxon>
        <taxon>Metazoa</taxon>
        <taxon>Ecdysozoa</taxon>
        <taxon>Arthropoda</taxon>
        <taxon>Hexapoda</taxon>
        <taxon>Insecta</taxon>
        <taxon>Pterygota</taxon>
        <taxon>Neoptera</taxon>
        <taxon>Endopterygota</taxon>
        <taxon>Coleoptera</taxon>
        <taxon>Polyphaga</taxon>
        <taxon>Cucujiformia</taxon>
        <taxon>Chrysomeloidea</taxon>
        <taxon>Cerambycidae</taxon>
        <taxon>Cerambycinae</taxon>
        <taxon>Callichromatini</taxon>
        <taxon>Aromia</taxon>
    </lineage>
</organism>
<evidence type="ECO:0000256" key="4">
    <source>
        <dbReference type="ARBA" id="ARBA00022729"/>
    </source>
</evidence>
<keyword evidence="5" id="KW-0677">Repeat</keyword>
<evidence type="ECO:0000256" key="1">
    <source>
        <dbReference type="ARBA" id="ARBA00004613"/>
    </source>
</evidence>
<evidence type="ECO:0000256" key="8">
    <source>
        <dbReference type="PROSITE-ProRule" id="PRU00076"/>
    </source>
</evidence>
<evidence type="ECO:0000256" key="2">
    <source>
        <dbReference type="ARBA" id="ARBA00022525"/>
    </source>
</evidence>
<dbReference type="CDD" id="cd00054">
    <property type="entry name" value="EGF_CA"/>
    <property type="match status" value="1"/>
</dbReference>
<dbReference type="InterPro" id="IPR018097">
    <property type="entry name" value="EGF_Ca-bd_CS"/>
</dbReference>
<protein>
    <recommendedName>
        <fullName evidence="15">Fibrillin 1</fullName>
    </recommendedName>
</protein>
<dbReference type="Proteomes" id="UP001162162">
    <property type="component" value="Unassembled WGS sequence"/>
</dbReference>
<evidence type="ECO:0000256" key="6">
    <source>
        <dbReference type="ARBA" id="ARBA00023157"/>
    </source>
</evidence>
<dbReference type="CDD" id="cd00033">
    <property type="entry name" value="CCP"/>
    <property type="match status" value="1"/>
</dbReference>
<dbReference type="Pfam" id="PF12662">
    <property type="entry name" value="cEGF"/>
    <property type="match status" value="1"/>
</dbReference>
<keyword evidence="14" id="KW-1185">Reference proteome</keyword>
<dbReference type="InterPro" id="IPR009030">
    <property type="entry name" value="Growth_fac_rcpt_cys_sf"/>
</dbReference>
<dbReference type="PANTHER" id="PTHR47333">
    <property type="entry name" value="VON WILLEBRAND FACTOR C AND EGF DOMAIN-CONTAINING PROTEIN"/>
    <property type="match status" value="1"/>
</dbReference>
<dbReference type="PROSITE" id="PS01187">
    <property type="entry name" value="EGF_CA"/>
    <property type="match status" value="1"/>
</dbReference>
<evidence type="ECO:0000256" key="5">
    <source>
        <dbReference type="ARBA" id="ARBA00022737"/>
    </source>
</evidence>
<feature type="disulfide bond" evidence="9">
    <location>
        <begin position="240"/>
        <end position="283"/>
    </location>
</feature>
<dbReference type="GO" id="GO:0005509">
    <property type="term" value="F:calcium ion binding"/>
    <property type="evidence" value="ECO:0007669"/>
    <property type="project" value="InterPro"/>
</dbReference>
<accession>A0AAV8XWW7</accession>
<evidence type="ECO:0008006" key="15">
    <source>
        <dbReference type="Google" id="ProtNLM"/>
    </source>
</evidence>
<dbReference type="SMART" id="SM00179">
    <property type="entry name" value="EGF_CA"/>
    <property type="match status" value="4"/>
</dbReference>
<dbReference type="SUPFAM" id="SSF57535">
    <property type="entry name" value="Complement control module/SCR domain"/>
    <property type="match status" value="1"/>
</dbReference>
<dbReference type="FunFam" id="2.10.25.10:FF:000005">
    <property type="entry name" value="Fibrillin 2"/>
    <property type="match status" value="1"/>
</dbReference>
<comment type="caution">
    <text evidence="8">Lacks conserved residue(s) required for the propagation of feature annotation.</text>
</comment>
<dbReference type="PROSITE" id="PS50825">
    <property type="entry name" value="HYR"/>
    <property type="match status" value="1"/>
</dbReference>
<evidence type="ECO:0000259" key="11">
    <source>
        <dbReference type="PROSITE" id="PS50825"/>
    </source>
</evidence>
<evidence type="ECO:0000256" key="9">
    <source>
        <dbReference type="PROSITE-ProRule" id="PRU00302"/>
    </source>
</evidence>
<dbReference type="Gene3D" id="2.10.25.10">
    <property type="entry name" value="Laminin"/>
    <property type="match status" value="4"/>
</dbReference>
<sequence length="384" mass="42494">TLHLSVGNSTKYKSQPKKYNRCRKNKGGCAHYCNPKGRVKCSCIEGFQLAPDQKTCLDIDECKTNNGGCEISCFNTLGSFECRCSTGLRLSDDLKSCEDVNECRLRNGHGPCQDTCENTRGSYRCSCASLNGTRLGEDGRSCIDVDECVNNNGGCSHTCINTVGRAFCTCPDGMELSSDWKTCQDVNECEDDATKQYCKGCVNLEGSYLCTDMSDYQNDQASAKVTCRPLFPPLQGFVRCSRDGAFHSYTKTGKRRVLNSPGTTCDLECPTGYRMVGKFQVTCGFDGEWEGQRDAKCIQAQPPLLECPPDKTVKADEDSHSTFVAFPSPRTNINWKYVKSYPAWAKDLSGVLTEGQYDIHFTVKDPSTKLIEACSFKIIVEQDN</sequence>
<keyword evidence="9" id="KW-0768">Sushi</keyword>